<feature type="region of interest" description="Disordered" evidence="1">
    <location>
        <begin position="576"/>
        <end position="604"/>
    </location>
</feature>
<evidence type="ECO:0000313" key="4">
    <source>
        <dbReference type="Proteomes" id="UP001259832"/>
    </source>
</evidence>
<sequence length="1195" mass="131576">MLEEVFQRQMHAHLSASKKVQTQLKKAQQRVKSCRLGESRTSKILNKSGRPTSAPRTAANRTDEVKVSLQSLKGNQENDRIRVANFHESTLSAPVLVDLQLSSCEIEELIGESPATPKLVIPPLRFPPNLWKYQLTDDSQDGMPELPQENSLHLPSNSVGAGDDTLPVKATSGDKIEGKSPSSCHMANTEHVDEMETQVEMPTSDQDRKTTVEDLYLAEDHDEQTSPGFSSGGNETLPSELGPGSQLLPKVIADDDKCTNIELLSTLRVVEGVLVSSRLDEERIFTEISTLSAKADSPLQEATGSAIGSSVEDDLFARKLGSSSRAQESVVTPEETANIAFSCPEQQLSVDHSIYEKHCSNMSMIDKEGGDIDSDVILGGDRLQQNDYDRLPLVGQCGSGEYEQHGDACQEHHDVTRLTLASSTPMEDESCSVFPVPPELESSHTSPDYQETITSAVNSDTPLEMQVPICPDDELDMDPSTTIQVSKLPQSNPTFIIETGALNSSSESNEAGETEQLRMNEAVKNADCEENIVDTFQLENTDHCRTSRGEGEQQVDEPGDIELSQQLTLEPIVRICTPPGNRSARESESKREQAPTLAEDKVEEDPLRLHQQEVTRSFLKRISSRTCTVVDPELATSQPTPCKEQVEDDDTLGSIEKTDGVMGIESQVEQLVKVVKEQEHIHGCILEIETTQALEDHESTIEKYPPATVSLATTAPTEKVDAAESFTSADGDSTVTDLAPSSTNIELPWEQAPDPNNVTNYAKETVSHLASSNATEVDGRNRTQPSLEYHNAARNIQAQYRCFVRRRLILDQLHFVVANQRRQARRKSRQKERKTKSVDMVTSIPVASSMDSLPEEVQPVALTTKGFEVTPELPLMEEPRPSVEDAGFRDRKGSYDYAFDLFDGLYEESEEVKLDVLSRTAEGSNDIRPEKLEQRLEHPTILPEKDVDNTTISFELLQGGETHALAPSDTIEVKPNRGEPRASASTSLLSSTTHVDLAVIEENPAPKYVKSTHVEAVPEPAEVNSRWERYVDSTTSKSYYFNPSTNETRWTAPAGEDRGIISSRATPTTPHSTAGTAPDAAVTRQSKLWQEFLDEASGQLYYYNTKTGECSWELPASDSPGVVESLQSSATAESEAIGASPWIMYIDPASQAPYYVNVETLATSWEKPDDFVVAELNANRETYVIAVDDHAALEI</sequence>
<gene>
    <name evidence="3" type="ORF">P3T76_008530</name>
</gene>
<feature type="domain" description="WW" evidence="2">
    <location>
        <begin position="1089"/>
        <end position="1117"/>
    </location>
</feature>
<dbReference type="PROSITE" id="PS50020">
    <property type="entry name" value="WW_DOMAIN_2"/>
    <property type="match status" value="3"/>
</dbReference>
<dbReference type="InterPro" id="IPR036020">
    <property type="entry name" value="WW_dom_sf"/>
</dbReference>
<comment type="caution">
    <text evidence="3">The sequence shown here is derived from an EMBL/GenBank/DDBJ whole genome shotgun (WGS) entry which is preliminary data.</text>
</comment>
<dbReference type="PROSITE" id="PS01159">
    <property type="entry name" value="WW_DOMAIN_1"/>
    <property type="match status" value="1"/>
</dbReference>
<dbReference type="Pfam" id="PF00397">
    <property type="entry name" value="WW"/>
    <property type="match status" value="2"/>
</dbReference>
<feature type="region of interest" description="Disordered" evidence="1">
    <location>
        <begin position="427"/>
        <end position="448"/>
    </location>
</feature>
<dbReference type="CDD" id="cd00201">
    <property type="entry name" value="WW"/>
    <property type="match status" value="3"/>
</dbReference>
<dbReference type="Gene3D" id="2.20.70.10">
    <property type="match status" value="3"/>
</dbReference>
<name>A0AAD9GIK7_9STRA</name>
<dbReference type="EMBL" id="JASMQC010000016">
    <property type="protein sequence ID" value="KAK1939146.1"/>
    <property type="molecule type" value="Genomic_DNA"/>
</dbReference>
<dbReference type="AlphaFoldDB" id="A0AAD9GIK7"/>
<feature type="compositionally biased region" description="Polar residues" evidence="1">
    <location>
        <begin position="148"/>
        <end position="159"/>
    </location>
</feature>
<accession>A0AAD9GIK7</accession>
<protein>
    <submittedName>
        <fullName evidence="3">Rho GTPase-activating protein 27</fullName>
    </submittedName>
</protein>
<dbReference type="SUPFAM" id="SSF51045">
    <property type="entry name" value="WW domain"/>
    <property type="match status" value="3"/>
</dbReference>
<feature type="region of interest" description="Disordered" evidence="1">
    <location>
        <begin position="222"/>
        <end position="243"/>
    </location>
</feature>
<proteinExistence type="predicted"/>
<feature type="domain" description="WW" evidence="2">
    <location>
        <begin position="1140"/>
        <end position="1170"/>
    </location>
</feature>
<reference evidence="3" key="1">
    <citation type="submission" date="2023-08" db="EMBL/GenBank/DDBJ databases">
        <title>Reference Genome Resource for the Citrus Pathogen Phytophthora citrophthora.</title>
        <authorList>
            <person name="Moller H."/>
            <person name="Coetzee B."/>
            <person name="Rose L.J."/>
            <person name="Van Niekerk J.M."/>
        </authorList>
    </citation>
    <scope>NUCLEOTIDE SEQUENCE</scope>
    <source>
        <strain evidence="3">STE-U-9442</strain>
    </source>
</reference>
<dbReference type="InterPro" id="IPR001202">
    <property type="entry name" value="WW_dom"/>
</dbReference>
<dbReference type="SMART" id="SM00456">
    <property type="entry name" value="WW"/>
    <property type="match status" value="3"/>
</dbReference>
<evidence type="ECO:0000259" key="2">
    <source>
        <dbReference type="PROSITE" id="PS50020"/>
    </source>
</evidence>
<feature type="compositionally biased region" description="Polar residues" evidence="1">
    <location>
        <begin position="225"/>
        <end position="237"/>
    </location>
</feature>
<dbReference type="PANTHER" id="PTHR47852:SF2">
    <property type="entry name" value="WW DOMAIN-CONTAINING PROTEIN"/>
    <property type="match status" value="1"/>
</dbReference>
<dbReference type="PANTHER" id="PTHR47852">
    <property type="entry name" value="OS06G0298400 PROTEIN"/>
    <property type="match status" value="1"/>
</dbReference>
<evidence type="ECO:0000256" key="1">
    <source>
        <dbReference type="SAM" id="MobiDB-lite"/>
    </source>
</evidence>
<dbReference type="Proteomes" id="UP001259832">
    <property type="component" value="Unassembled WGS sequence"/>
</dbReference>
<organism evidence="3 4">
    <name type="scientific">Phytophthora citrophthora</name>
    <dbReference type="NCBI Taxonomy" id="4793"/>
    <lineage>
        <taxon>Eukaryota</taxon>
        <taxon>Sar</taxon>
        <taxon>Stramenopiles</taxon>
        <taxon>Oomycota</taxon>
        <taxon>Peronosporomycetes</taxon>
        <taxon>Peronosporales</taxon>
        <taxon>Peronosporaceae</taxon>
        <taxon>Phytophthora</taxon>
    </lineage>
</organism>
<evidence type="ECO:0000313" key="3">
    <source>
        <dbReference type="EMBL" id="KAK1939146.1"/>
    </source>
</evidence>
<feature type="domain" description="WW" evidence="2">
    <location>
        <begin position="1021"/>
        <end position="1055"/>
    </location>
</feature>
<feature type="region of interest" description="Disordered" evidence="1">
    <location>
        <begin position="138"/>
        <end position="185"/>
    </location>
</feature>
<keyword evidence="4" id="KW-1185">Reference proteome</keyword>
<feature type="compositionally biased region" description="Basic and acidic residues" evidence="1">
    <location>
        <begin position="583"/>
        <end position="604"/>
    </location>
</feature>